<comment type="caution">
    <text evidence="4">The sequence shown here is derived from an EMBL/GenBank/DDBJ whole genome shotgun (WGS) entry which is preliminary data.</text>
</comment>
<dbReference type="InterPro" id="IPR050268">
    <property type="entry name" value="NADH-dep_flavin_reductase"/>
</dbReference>
<proteinExistence type="inferred from homology"/>
<sequence length="165" mass="17304">MLTIVDEGTSQQVLRQAYGHFPSGVAAVCALLDGGPVGMAVSSFTSVSLAPALVSICADNGSTTWPRLRTASHLGVTILGAGHEDACRQLAAKQGDRFAGLTVHTTSNGAVFLDGAAAWLDCELDSEIPAGDHRIALLRVRAFQTETDNAPLVFHRSAFRRLSGT</sequence>
<dbReference type="Gene3D" id="2.30.110.10">
    <property type="entry name" value="Electron Transport, Fmn-binding Protein, Chain A"/>
    <property type="match status" value="1"/>
</dbReference>
<dbReference type="EMBL" id="BAABIB010000062">
    <property type="protein sequence ID" value="GAA5162572.1"/>
    <property type="molecule type" value="Genomic_DNA"/>
</dbReference>
<evidence type="ECO:0000256" key="1">
    <source>
        <dbReference type="ARBA" id="ARBA00008898"/>
    </source>
</evidence>
<name>A0ABP9QIL9_9PSEU</name>
<comment type="similarity">
    <text evidence="1">Belongs to the non-flavoprotein flavin reductase family.</text>
</comment>
<dbReference type="InterPro" id="IPR002563">
    <property type="entry name" value="Flavin_Rdtase-like_dom"/>
</dbReference>
<dbReference type="Pfam" id="PF01613">
    <property type="entry name" value="Flavin_Reduct"/>
    <property type="match status" value="1"/>
</dbReference>
<dbReference type="PANTHER" id="PTHR30466:SF11">
    <property type="entry name" value="FLAVIN-DEPENDENT MONOOXYGENASE, REDUCTASE SUBUNIT HSAB"/>
    <property type="match status" value="1"/>
</dbReference>
<dbReference type="InterPro" id="IPR012349">
    <property type="entry name" value="Split_barrel_FMN-bd"/>
</dbReference>
<keyword evidence="2" id="KW-0560">Oxidoreductase</keyword>
<dbReference type="Proteomes" id="UP001500192">
    <property type="component" value="Unassembled WGS sequence"/>
</dbReference>
<accession>A0ABP9QIL9</accession>
<organism evidence="4 5">
    <name type="scientific">Amycolatopsis dongchuanensis</name>
    <dbReference type="NCBI Taxonomy" id="1070866"/>
    <lineage>
        <taxon>Bacteria</taxon>
        <taxon>Bacillati</taxon>
        <taxon>Actinomycetota</taxon>
        <taxon>Actinomycetes</taxon>
        <taxon>Pseudonocardiales</taxon>
        <taxon>Pseudonocardiaceae</taxon>
        <taxon>Amycolatopsis</taxon>
    </lineage>
</organism>
<gene>
    <name evidence="4" type="ORF">GCM10023214_29460</name>
</gene>
<dbReference type="SUPFAM" id="SSF50475">
    <property type="entry name" value="FMN-binding split barrel"/>
    <property type="match status" value="1"/>
</dbReference>
<feature type="domain" description="Flavin reductase like" evidence="3">
    <location>
        <begin position="18"/>
        <end position="161"/>
    </location>
</feature>
<dbReference type="SMART" id="SM00903">
    <property type="entry name" value="Flavin_Reduct"/>
    <property type="match status" value="1"/>
</dbReference>
<reference evidence="5" key="1">
    <citation type="journal article" date="2019" name="Int. J. Syst. Evol. Microbiol.">
        <title>The Global Catalogue of Microorganisms (GCM) 10K type strain sequencing project: providing services to taxonomists for standard genome sequencing and annotation.</title>
        <authorList>
            <consortium name="The Broad Institute Genomics Platform"/>
            <consortium name="The Broad Institute Genome Sequencing Center for Infectious Disease"/>
            <person name="Wu L."/>
            <person name="Ma J."/>
        </authorList>
    </citation>
    <scope>NUCLEOTIDE SEQUENCE [LARGE SCALE GENOMIC DNA]</scope>
    <source>
        <strain evidence="5">JCM 18054</strain>
    </source>
</reference>
<keyword evidence="5" id="KW-1185">Reference proteome</keyword>
<evidence type="ECO:0000259" key="3">
    <source>
        <dbReference type="SMART" id="SM00903"/>
    </source>
</evidence>
<dbReference type="RefSeq" id="WP_346053992.1">
    <property type="nucleotide sequence ID" value="NZ_BAABIB010000062.1"/>
</dbReference>
<protein>
    <submittedName>
        <fullName evidence="4">Flavin reductase family protein</fullName>
    </submittedName>
</protein>
<evidence type="ECO:0000313" key="5">
    <source>
        <dbReference type="Proteomes" id="UP001500192"/>
    </source>
</evidence>
<evidence type="ECO:0000313" key="4">
    <source>
        <dbReference type="EMBL" id="GAA5162572.1"/>
    </source>
</evidence>
<dbReference type="PANTHER" id="PTHR30466">
    <property type="entry name" value="FLAVIN REDUCTASE"/>
    <property type="match status" value="1"/>
</dbReference>
<evidence type="ECO:0000256" key="2">
    <source>
        <dbReference type="ARBA" id="ARBA00023002"/>
    </source>
</evidence>